<keyword evidence="3" id="KW-0472">Membrane</keyword>
<keyword evidence="1" id="KW-0175">Coiled coil</keyword>
<feature type="region of interest" description="Disordered" evidence="2">
    <location>
        <begin position="1432"/>
        <end position="1689"/>
    </location>
</feature>
<feature type="compositionally biased region" description="Basic and acidic residues" evidence="2">
    <location>
        <begin position="1677"/>
        <end position="1689"/>
    </location>
</feature>
<feature type="compositionally biased region" description="Basic and acidic residues" evidence="2">
    <location>
        <begin position="1432"/>
        <end position="1503"/>
    </location>
</feature>
<proteinExistence type="predicted"/>
<feature type="compositionally biased region" description="Basic and acidic residues" evidence="2">
    <location>
        <begin position="1514"/>
        <end position="1528"/>
    </location>
</feature>
<dbReference type="PANTHER" id="PTHR42923:SF17">
    <property type="entry name" value="AMINE OXIDASE DOMAIN-CONTAINING PROTEIN"/>
    <property type="match status" value="1"/>
</dbReference>
<dbReference type="InterPro" id="IPR050464">
    <property type="entry name" value="Zeta_carotene_desat/Oxidored"/>
</dbReference>
<dbReference type="Pfam" id="PF13450">
    <property type="entry name" value="NAD_binding_8"/>
    <property type="match status" value="1"/>
</dbReference>
<feature type="compositionally biased region" description="Basic and acidic residues" evidence="2">
    <location>
        <begin position="1359"/>
        <end position="1375"/>
    </location>
</feature>
<sequence>MSSSNIVMVQVPEGANPVQVPAGVYPGQTFQVQMASPAVAQAQPMYNQAPPQTVIIHESHQPYDNDKGGGDGCCACLLASGVRIPGLLRQVRVPDAATTGTIIRLKDPVTGIDLQVRIPVGVGPGDTFIVERHRPVQTGAVVTEGIPLSDATISTAPVQEAVVVPGPPAQHHHRTFKSYSCMCSPCFSDGDGCHCCKLRCICPCCTIIRPHRHDDDVGMSTDNHHRHQSEGLGCCSTAVSSDSETSGVADGSTVAVIGSGLAGLTTAWALCNGGDISGCRTIRKVTIYERADKLGLCSQSLSYSPTLTVDVPYRATSGAYYPTLTRLCRKLGIQFVKSDWSISCTRAEDPHRRPFFEFRNWVLSIGSFSIKLKVPIVSALSSLLFTLCAIFNIIYFTLTMPSPTSATHLRHITIADWMASQAYPNDFIYNIFLPWLAIFCSLSVESAALCPADVAVEFLRAHWGDARTFWKKWSDLGDDNCIRRFAGNGIRTLAEKLVDDSRIVVKLSAEVNSLDALLNLYDYVVVATEAPTAGRLLKSVDADRSSLLDELRHERSVVWMHRDQRMLPDTTNTAWRPGLNLFIKSRGGDGHLGAATESTNAYVSVYLPSCDSELREEMRDKGEDMVIQTWSPLDLMSSQPKALVREPSYFTRPVLTVEYFNTVATLSKLNGRHRVYLAGSYSYAGNRKIPLLENAMLSGMSAAAKILNVGEDRLLYSTLGFTQPFPQQGGLDASFFDEGAHDGKDDYAADEDPLSEDPEAPPGGAWKLLYLQDQWQQLHSALTTCAEQMGVNAAQLASDTIPLSRFDKVSSSLRNLLKQVEDFCKQLEEQVDAITPEFDNFYTLVQGYEDEVNSYKAARQQAIDALDKITNERDHARKMQKLEADTKERIAHLLEVERKAKIEALALLDTAKKERDRALLRVQSEQADKAAAMKLVEEATAAQRAAAAASEKDKQLRENAEKQADDERRQRRETEKTLESEKKARDEIAEKLENEKKLRADQDLSAEDAQKKIDELQGAIDKAVADRDEAVSRIEAAEKAADEAEDAQRIDMHMRQKAEASLEDYKQKLQEAQDKAAQMQEASDSLDALTAERDKLQGDLEEAKKAQEDLDAKYKEASEQIAQLSKDAQELPEKAKETTDAAVKEKADAEAAAAKAGDRAKTAEQSATEAKGRLEGLQQVLSGERQKLQSVQQELEKVKNELAQSKQQLDTEKTARAQAEKDLKALNTQVQQKDKELTQAQAQLKAVQGEKEQLQKKAEGQWRGWTSHGSSLMRRRIALLRSERLISLAGQVDDSNQRIEESKNEVKTAKAQTDAEKKEHAQTYKAYEKEKADREKAVAKVNEAEGKANEAAKQTQAEVEQHKQTQKAYEAEKQARQQAAAEAEKQSRTAAEAQARANEADQQAKALDRELNGLRKQVEDLNRAKADLAEQMRALERETESKLNQRIKEITNAKAQAEKDAASQKSRADSQRAENDRVRQQKQQADLDKANTAKELDAQKEQQAELQKQLDATLRQKERAERAYEEQTKAQQRLQEQIDEMRAQQAKAQEAAEAERKSQQEMADKLKQERDQAFAQLHHNQQSFTSNTAVPPPAGMPYQMNQPHMMPPSGSWSAAHQQQQPQMAWGAPPPSHQQPGYAVPQTLPQTQPQMMPSVQLPPQPQQHSAASSSAPSTQTPDVKEDPRKSGTPQ</sequence>
<dbReference type="GO" id="GO:0016491">
    <property type="term" value="F:oxidoreductase activity"/>
    <property type="evidence" value="ECO:0007669"/>
    <property type="project" value="TreeGrafter"/>
</dbReference>
<feature type="compositionally biased region" description="Basic and acidic residues" evidence="2">
    <location>
        <begin position="1090"/>
        <end position="1118"/>
    </location>
</feature>
<feature type="compositionally biased region" description="Low complexity" evidence="2">
    <location>
        <begin position="1640"/>
        <end position="1652"/>
    </location>
</feature>
<feature type="compositionally biased region" description="Polar residues" evidence="2">
    <location>
        <begin position="1578"/>
        <end position="1589"/>
    </location>
</feature>
<feature type="compositionally biased region" description="Basic and acidic residues" evidence="2">
    <location>
        <begin position="950"/>
        <end position="985"/>
    </location>
</feature>
<feature type="region of interest" description="Disordered" evidence="2">
    <location>
        <begin position="946"/>
        <end position="985"/>
    </location>
</feature>
<feature type="compositionally biased region" description="Basic and acidic residues" evidence="2">
    <location>
        <begin position="1036"/>
        <end position="1074"/>
    </location>
</feature>
<feature type="compositionally biased region" description="Polar residues" evidence="2">
    <location>
        <begin position="1610"/>
        <end position="1622"/>
    </location>
</feature>
<dbReference type="Proteomes" id="UP000541610">
    <property type="component" value="Unassembled WGS sequence"/>
</dbReference>
<feature type="transmembrane region" description="Helical" evidence="3">
    <location>
        <begin position="376"/>
        <end position="398"/>
    </location>
</feature>
<feature type="region of interest" description="Disordered" evidence="2">
    <location>
        <begin position="1036"/>
        <end position="1171"/>
    </location>
</feature>
<protein>
    <submittedName>
        <fullName evidence="4">Uncharacterized protein</fullName>
    </submittedName>
</protein>
<evidence type="ECO:0000313" key="4">
    <source>
        <dbReference type="EMBL" id="KAF4695553.1"/>
    </source>
</evidence>
<keyword evidence="3" id="KW-1133">Transmembrane helix</keyword>
<keyword evidence="3" id="KW-0812">Transmembrane</keyword>
<evidence type="ECO:0000256" key="3">
    <source>
        <dbReference type="SAM" id="Phobius"/>
    </source>
</evidence>
<feature type="coiled-coil region" evidence="1">
    <location>
        <begin position="810"/>
        <end position="872"/>
    </location>
</feature>
<organism evidence="4 5">
    <name type="scientific">Perkinsus olseni</name>
    <name type="common">Perkinsus atlanticus</name>
    <dbReference type="NCBI Taxonomy" id="32597"/>
    <lineage>
        <taxon>Eukaryota</taxon>
        <taxon>Sar</taxon>
        <taxon>Alveolata</taxon>
        <taxon>Perkinsozoa</taxon>
        <taxon>Perkinsea</taxon>
        <taxon>Perkinsida</taxon>
        <taxon>Perkinsidae</taxon>
        <taxon>Perkinsus</taxon>
    </lineage>
</organism>
<gene>
    <name evidence="4" type="ORF">FOZ60_004049</name>
</gene>
<feature type="compositionally biased region" description="Basic and acidic residues" evidence="2">
    <location>
        <begin position="1296"/>
        <end position="1350"/>
    </location>
</feature>
<feature type="region of interest" description="Disordered" evidence="2">
    <location>
        <begin position="1296"/>
        <end position="1408"/>
    </location>
</feature>
<dbReference type="SUPFAM" id="SSF51905">
    <property type="entry name" value="FAD/NAD(P)-binding domain"/>
    <property type="match status" value="1"/>
</dbReference>
<feature type="compositionally biased region" description="Low complexity" evidence="2">
    <location>
        <begin position="1661"/>
        <end position="1676"/>
    </location>
</feature>
<name>A0A7J6PH47_PEROL</name>
<accession>A0A7J6PH47</accession>
<dbReference type="EMBL" id="JABANP010000019">
    <property type="protein sequence ID" value="KAF4695553.1"/>
    <property type="molecule type" value="Genomic_DNA"/>
</dbReference>
<feature type="compositionally biased region" description="Basic and acidic residues" evidence="2">
    <location>
        <begin position="1127"/>
        <end position="1149"/>
    </location>
</feature>
<comment type="caution">
    <text evidence="4">The sequence shown here is derived from an EMBL/GenBank/DDBJ whole genome shotgun (WGS) entry which is preliminary data.</text>
</comment>
<feature type="compositionally biased region" description="Basic and acidic residues" evidence="2">
    <location>
        <begin position="1553"/>
        <end position="1572"/>
    </location>
</feature>
<feature type="compositionally biased region" description="Low complexity" evidence="2">
    <location>
        <begin position="1390"/>
        <end position="1404"/>
    </location>
</feature>
<evidence type="ECO:0000256" key="2">
    <source>
        <dbReference type="SAM" id="MobiDB-lite"/>
    </source>
</evidence>
<dbReference type="OrthoDB" id="444837at2759"/>
<reference evidence="4 5" key="1">
    <citation type="submission" date="2020-04" db="EMBL/GenBank/DDBJ databases">
        <title>Perkinsus olseni comparative genomics.</title>
        <authorList>
            <person name="Bogema D.R."/>
        </authorList>
    </citation>
    <scope>NUCLEOTIDE SEQUENCE [LARGE SCALE GENOMIC DNA]</scope>
    <source>
        <strain evidence="4">00978-12</strain>
    </source>
</reference>
<dbReference type="InterPro" id="IPR036188">
    <property type="entry name" value="FAD/NAD-bd_sf"/>
</dbReference>
<dbReference type="SUPFAM" id="SSF57997">
    <property type="entry name" value="Tropomyosin"/>
    <property type="match status" value="1"/>
</dbReference>
<evidence type="ECO:0000256" key="1">
    <source>
        <dbReference type="SAM" id="Coils"/>
    </source>
</evidence>
<dbReference type="PANTHER" id="PTHR42923">
    <property type="entry name" value="PROTOPORPHYRINOGEN OXIDASE"/>
    <property type="match status" value="1"/>
</dbReference>
<dbReference type="Gene3D" id="1.20.5.340">
    <property type="match status" value="1"/>
</dbReference>
<evidence type="ECO:0000313" key="5">
    <source>
        <dbReference type="Proteomes" id="UP000541610"/>
    </source>
</evidence>
<feature type="transmembrane region" description="Helical" evidence="3">
    <location>
        <begin position="427"/>
        <end position="444"/>
    </location>
</feature>